<dbReference type="SUPFAM" id="SSF81383">
    <property type="entry name" value="F-box domain"/>
    <property type="match status" value="1"/>
</dbReference>
<comment type="caution">
    <text evidence="3">The sequence shown here is derived from an EMBL/GenBank/DDBJ whole genome shotgun (WGS) entry which is preliminary data.</text>
</comment>
<evidence type="ECO:0000259" key="1">
    <source>
        <dbReference type="Pfam" id="PF00646"/>
    </source>
</evidence>
<dbReference type="InterPro" id="IPR053197">
    <property type="entry name" value="F-box_SCFL_complex_component"/>
</dbReference>
<gene>
    <name evidence="3" type="ORF">E3N88_02693</name>
</gene>
<evidence type="ECO:0008006" key="5">
    <source>
        <dbReference type="Google" id="ProtNLM"/>
    </source>
</evidence>
<proteinExistence type="predicted"/>
<keyword evidence="4" id="KW-1185">Reference proteome</keyword>
<dbReference type="AlphaFoldDB" id="A0A5N6Q715"/>
<dbReference type="SUPFAM" id="SSF52058">
    <property type="entry name" value="L domain-like"/>
    <property type="match status" value="1"/>
</dbReference>
<dbReference type="InterPro" id="IPR001810">
    <property type="entry name" value="F-box_dom"/>
</dbReference>
<dbReference type="InterPro" id="IPR055357">
    <property type="entry name" value="LRR_At1g61320_AtMIF1"/>
</dbReference>
<dbReference type="Gene3D" id="3.80.10.10">
    <property type="entry name" value="Ribonuclease Inhibitor"/>
    <property type="match status" value="1"/>
</dbReference>
<dbReference type="OrthoDB" id="1848700at2759"/>
<accession>A0A5N6Q715</accession>
<reference evidence="3 4" key="1">
    <citation type="submission" date="2019-05" db="EMBL/GenBank/DDBJ databases">
        <title>Mikania micrantha, genome provides insights into the molecular mechanism of rapid growth.</title>
        <authorList>
            <person name="Liu B."/>
        </authorList>
    </citation>
    <scope>NUCLEOTIDE SEQUENCE [LARGE SCALE GENOMIC DNA]</scope>
    <source>
        <strain evidence="3">NLD-2019</strain>
        <tissue evidence="3">Leaf</tissue>
    </source>
</reference>
<dbReference type="EMBL" id="SZYD01000001">
    <property type="protein sequence ID" value="KAD7479557.1"/>
    <property type="molecule type" value="Genomic_DNA"/>
</dbReference>
<dbReference type="PANTHER" id="PTHR34223:SF101">
    <property type="entry name" value="F-BOX DOMAIN-CONTAINING PROTEIN"/>
    <property type="match status" value="1"/>
</dbReference>
<dbReference type="InterPro" id="IPR032675">
    <property type="entry name" value="LRR_dom_sf"/>
</dbReference>
<evidence type="ECO:0000259" key="2">
    <source>
        <dbReference type="Pfam" id="PF23622"/>
    </source>
</evidence>
<evidence type="ECO:0000313" key="3">
    <source>
        <dbReference type="EMBL" id="KAD7479557.1"/>
    </source>
</evidence>
<dbReference type="InterPro" id="IPR036047">
    <property type="entry name" value="F-box-like_dom_sf"/>
</dbReference>
<evidence type="ECO:0000313" key="4">
    <source>
        <dbReference type="Proteomes" id="UP000326396"/>
    </source>
</evidence>
<feature type="domain" description="At1g61320/AtMIF1 LRR" evidence="2">
    <location>
        <begin position="112"/>
        <end position="276"/>
    </location>
</feature>
<dbReference type="Pfam" id="PF23622">
    <property type="entry name" value="LRR_At1g61320_AtMIF1"/>
    <property type="match status" value="1"/>
</dbReference>
<dbReference type="Proteomes" id="UP000326396">
    <property type="component" value="Linkage Group LG1"/>
</dbReference>
<dbReference type="Pfam" id="PF00646">
    <property type="entry name" value="F-box"/>
    <property type="match status" value="1"/>
</dbReference>
<dbReference type="PANTHER" id="PTHR34223">
    <property type="entry name" value="OS11G0201299 PROTEIN"/>
    <property type="match status" value="1"/>
</dbReference>
<protein>
    <recommendedName>
        <fullName evidence="5">F-box domain-containing protein</fullName>
    </recommendedName>
</protein>
<sequence>MRVELHTNMAAKRIHEQETETDHVETIKKLRKEEETNTTMADRLTDMPESLQLHILSFLETRHAVQTSVLSKSWISSWTYVPVLNFGSYGFKKLSDFDKFVFDALSLREPVKLDKLTFNRHGSCSAKILKKVFDYAFLHGVKELEADITRSRACKGWPIWSHSSSDSLTSLTLRSNYNMGCLFLEPRSGSFKNLTSLHLKRVIISDLDPFSGFPALEKLRLAYCTLNTCGYVLNVHSQQLSELTILMYNQHVNCIELKTPKLRCFEYHGVKFPRLTRHDQGGLPVLETVVIGYNNGFCPQNQEKIMFDNLLLMFNALCNARSLTIVSSIVRLVSLFPDELVNRCSPFGNLKCLKVDLRFFHYGKLFDATYCSRRGLSGLLELLPGVIAYLLQRSRGAKYTIICPHGLMSI</sequence>
<feature type="domain" description="F-box" evidence="1">
    <location>
        <begin position="44"/>
        <end position="82"/>
    </location>
</feature>
<name>A0A5N6Q715_9ASTR</name>
<organism evidence="3 4">
    <name type="scientific">Mikania micrantha</name>
    <name type="common">bitter vine</name>
    <dbReference type="NCBI Taxonomy" id="192012"/>
    <lineage>
        <taxon>Eukaryota</taxon>
        <taxon>Viridiplantae</taxon>
        <taxon>Streptophyta</taxon>
        <taxon>Embryophyta</taxon>
        <taxon>Tracheophyta</taxon>
        <taxon>Spermatophyta</taxon>
        <taxon>Magnoliopsida</taxon>
        <taxon>eudicotyledons</taxon>
        <taxon>Gunneridae</taxon>
        <taxon>Pentapetalae</taxon>
        <taxon>asterids</taxon>
        <taxon>campanulids</taxon>
        <taxon>Asterales</taxon>
        <taxon>Asteraceae</taxon>
        <taxon>Asteroideae</taxon>
        <taxon>Heliantheae alliance</taxon>
        <taxon>Eupatorieae</taxon>
        <taxon>Mikania</taxon>
    </lineage>
</organism>